<dbReference type="Proteomes" id="UP000694390">
    <property type="component" value="Unassembled WGS sequence"/>
</dbReference>
<reference evidence="9" key="2">
    <citation type="submission" date="2025-09" db="UniProtKB">
        <authorList>
            <consortium name="Ensembl"/>
        </authorList>
    </citation>
    <scope>IDENTIFICATION</scope>
</reference>
<feature type="coiled-coil region" evidence="6">
    <location>
        <begin position="255"/>
        <end position="282"/>
    </location>
</feature>
<dbReference type="InterPro" id="IPR041091">
    <property type="entry name" value="RPGRIP1_C"/>
</dbReference>
<evidence type="ECO:0000256" key="2">
    <source>
        <dbReference type="ARBA" id="ARBA00006042"/>
    </source>
</evidence>
<keyword evidence="4" id="KW-0969">Cilium</keyword>
<feature type="domain" description="C2" evidence="8">
    <location>
        <begin position="617"/>
        <end position="747"/>
    </location>
</feature>
<dbReference type="OrthoDB" id="2133912at2759"/>
<comment type="similarity">
    <text evidence="2">Belongs to the RPGRIP1 family.</text>
</comment>
<keyword evidence="5" id="KW-0966">Cell projection</keyword>
<dbReference type="PANTHER" id="PTHR14240:SF3">
    <property type="entry name" value="X-LINKED RETINITIS PIGMENTOSA GTPASE REGULATOR-INTERACTING PROTEIN 1"/>
    <property type="match status" value="1"/>
</dbReference>
<dbReference type="SUPFAM" id="SSF49562">
    <property type="entry name" value="C2 domain (Calcium/lipid-binding domain, CaLB)"/>
    <property type="match status" value="2"/>
</dbReference>
<accession>A0A8C4YL01</accession>
<evidence type="ECO:0000256" key="5">
    <source>
        <dbReference type="ARBA" id="ARBA00023273"/>
    </source>
</evidence>
<evidence type="ECO:0000256" key="4">
    <source>
        <dbReference type="ARBA" id="ARBA00023069"/>
    </source>
</evidence>
<name>A0A8C4YL01_9SAUR</name>
<feature type="region of interest" description="Disordered" evidence="7">
    <location>
        <begin position="1"/>
        <end position="62"/>
    </location>
</feature>
<dbReference type="GeneTree" id="ENSGT00520000055620"/>
<feature type="compositionally biased region" description="Basic and acidic residues" evidence="7">
    <location>
        <begin position="29"/>
        <end position="47"/>
    </location>
</feature>
<dbReference type="InterPro" id="IPR031139">
    <property type="entry name" value="RPGRIP1_fam"/>
</dbReference>
<evidence type="ECO:0000256" key="3">
    <source>
        <dbReference type="ARBA" id="ARBA00023054"/>
    </source>
</evidence>
<evidence type="ECO:0000256" key="6">
    <source>
        <dbReference type="SAM" id="Coils"/>
    </source>
</evidence>
<keyword evidence="3 6" id="KW-0175">Coiled coil</keyword>
<proteinExistence type="inferred from homology"/>
<dbReference type="FunFam" id="2.60.40.150:FF:000073">
    <property type="entry name" value="protein fantom isoform X1"/>
    <property type="match status" value="1"/>
</dbReference>
<dbReference type="Gene3D" id="2.60.40.150">
    <property type="entry name" value="C2 domain"/>
    <property type="match status" value="3"/>
</dbReference>
<reference evidence="9" key="1">
    <citation type="submission" date="2025-08" db="UniProtKB">
        <authorList>
            <consortium name="Ensembl"/>
        </authorList>
    </citation>
    <scope>IDENTIFICATION</scope>
</reference>
<evidence type="ECO:0000259" key="8">
    <source>
        <dbReference type="PROSITE" id="PS50004"/>
    </source>
</evidence>
<comment type="subcellular location">
    <subcellularLocation>
        <location evidence="1">Cell projection</location>
        <location evidence="1">Cilium</location>
    </subcellularLocation>
</comment>
<dbReference type="GO" id="GO:0046548">
    <property type="term" value="P:retinal rod cell development"/>
    <property type="evidence" value="ECO:0007669"/>
    <property type="project" value="TreeGrafter"/>
</dbReference>
<dbReference type="GO" id="GO:0032391">
    <property type="term" value="C:photoreceptor connecting cilium"/>
    <property type="evidence" value="ECO:0007669"/>
    <property type="project" value="TreeGrafter"/>
</dbReference>
<dbReference type="PANTHER" id="PTHR14240">
    <property type="entry name" value="RETINITIS PIGMENTOSA GTPASE REGULATOR-INTERACTING PROTEIN"/>
    <property type="match status" value="1"/>
</dbReference>
<evidence type="ECO:0000313" key="9">
    <source>
        <dbReference type="Ensembl" id="ENSGEVP00005027421.1"/>
    </source>
</evidence>
<dbReference type="CDD" id="cd00030">
    <property type="entry name" value="C2"/>
    <property type="match status" value="1"/>
</dbReference>
<keyword evidence="10" id="KW-1185">Reference proteome</keyword>
<dbReference type="Pfam" id="PF11618">
    <property type="entry name" value="C2-C2_1"/>
    <property type="match status" value="1"/>
</dbReference>
<dbReference type="GO" id="GO:1905515">
    <property type="term" value="P:non-motile cilium assembly"/>
    <property type="evidence" value="ECO:0007669"/>
    <property type="project" value="TreeGrafter"/>
</dbReference>
<protein>
    <recommendedName>
        <fullName evidence="8">C2 domain-containing protein</fullName>
    </recommendedName>
</protein>
<dbReference type="AlphaFoldDB" id="A0A8C4YL01"/>
<dbReference type="PROSITE" id="PS50004">
    <property type="entry name" value="C2"/>
    <property type="match status" value="1"/>
</dbReference>
<dbReference type="InterPro" id="IPR000008">
    <property type="entry name" value="C2_dom"/>
</dbReference>
<dbReference type="GO" id="GO:0005856">
    <property type="term" value="C:cytoskeleton"/>
    <property type="evidence" value="ECO:0007669"/>
    <property type="project" value="UniProtKB-ARBA"/>
</dbReference>
<evidence type="ECO:0000256" key="7">
    <source>
        <dbReference type="SAM" id="MobiDB-lite"/>
    </source>
</evidence>
<organism evidence="9 10">
    <name type="scientific">Gopherus evgoodei</name>
    <name type="common">Goodes thornscrub tortoise</name>
    <dbReference type="NCBI Taxonomy" id="1825980"/>
    <lineage>
        <taxon>Eukaryota</taxon>
        <taxon>Metazoa</taxon>
        <taxon>Chordata</taxon>
        <taxon>Craniata</taxon>
        <taxon>Vertebrata</taxon>
        <taxon>Euteleostomi</taxon>
        <taxon>Archelosauria</taxon>
        <taxon>Testudinata</taxon>
        <taxon>Testudines</taxon>
        <taxon>Cryptodira</taxon>
        <taxon>Durocryptodira</taxon>
        <taxon>Testudinoidea</taxon>
        <taxon>Testudinidae</taxon>
        <taxon>Gopherus</taxon>
    </lineage>
</organism>
<dbReference type="InterPro" id="IPR021656">
    <property type="entry name" value="C2-C2_1"/>
</dbReference>
<sequence length="1010" mass="113098">MHCDSQPASKTEGLLDDRNTVPSRACRYNQDHHHPSQVPRGDKDLRPHTWGSLPLPSQPKTETKILSSQLSPLLLFPSPFVQSRAVPGPSTPSACLGRHAAGGALPVAGRAAGRLPLAACLREVHRSRGTGERPLRRDAMLGAAKCLEPALWGKGVTLPHPLPGSAPVKLNDIPRSRHPAPYCITPSNQMECGSPAGIAALAQAIHCSPCRAAIRGNVELIRLQRLLRERSCQLAVTRGRFTDLQENQETLRTSSEALLAQLEALTVQLKAETQKVMTLESKVERVSFLQGTLEEVGSPGDPFLPTLRPASLVRRGWGVPRERPIFLQPPCLDRLPTETEPEELFTQRNLSRKLLETEAAHADTILELEKTRDMLILQHRINRDYQAELEGVMVQAEQEKRGHEEKQQKMVQLLDLRSTRIRQLEEQLKDVAYGTRQLPLLRTEGDVDVEEGKAPVLRRGENLFELHIAGAVLSGEALQLLGEVQPVTFCTYAFYDFETHCTPVVRGARPRYSFTSQYVIQAEPFFLQYLQRAAARLDLHLATATDHRTLASCWLRFQEVLGSGERMHATAMLHGPSGENYGMLEYWMRLRLPMEQTMRLHCQRTKALGYLSACVPQARDAQQSRQQDKEGVLDAEWLWNELQVQIVGCTGLRGCWLSTQPSPYAMYRFFTFPDHDTPIIPSSNNPHFGDLRTFPMRPTAELDRYLRLESLWVYIFDDEDTEPGSYLGKAQIPLLPLAHGHSITGDFVLTNPAGHPNGSISLSLEWKHRYLPLGATLHQAAWAREHQRETPLEQTRCRRLRARPGEYKPHLFFLKSSLLGPHRNCSNWAPHFLKPALLPVTSTLSLPAPEEACEPALESNSDAQTTDSDEIVVGTSLRSPPKDMERIRIEIVSLSLHPEAEAMASEHIQQLYVAYHFPGVPLSETETPLSLRKPQGGEEIYFHFSKGELLWAESGSRPGLVQPFRLQFMVVSEPRPGTGGECEDVGFAHIDLREILLTGNDVLECDLDGE</sequence>
<evidence type="ECO:0000256" key="1">
    <source>
        <dbReference type="ARBA" id="ARBA00004138"/>
    </source>
</evidence>
<dbReference type="Ensembl" id="ENSGEVT00005028844.1">
    <property type="protein sequence ID" value="ENSGEVP00005027421.1"/>
    <property type="gene ID" value="ENSGEVG00005019387.1"/>
</dbReference>
<dbReference type="InterPro" id="IPR035892">
    <property type="entry name" value="C2_domain_sf"/>
</dbReference>
<dbReference type="Pfam" id="PF18111">
    <property type="entry name" value="RPGR1_C"/>
    <property type="match status" value="1"/>
</dbReference>
<dbReference type="SMART" id="SM00239">
    <property type="entry name" value="C2"/>
    <property type="match status" value="1"/>
</dbReference>
<evidence type="ECO:0000313" key="10">
    <source>
        <dbReference type="Proteomes" id="UP000694390"/>
    </source>
</evidence>